<accession>A0A3L9LZP9</accession>
<dbReference type="Gene3D" id="2.60.40.1120">
    <property type="entry name" value="Carboxypeptidase-like, regulatory domain"/>
    <property type="match status" value="1"/>
</dbReference>
<evidence type="ECO:0000256" key="1">
    <source>
        <dbReference type="SAM" id="SignalP"/>
    </source>
</evidence>
<evidence type="ECO:0000313" key="3">
    <source>
        <dbReference type="Proteomes" id="UP000275348"/>
    </source>
</evidence>
<dbReference type="SUPFAM" id="SSF49464">
    <property type="entry name" value="Carboxypeptidase regulatory domain-like"/>
    <property type="match status" value="1"/>
</dbReference>
<sequence length="877" mass="102646">MINLKPKLSLLLLLIANILFAQLTISGTVKNEKGQPIAGANVILSPSDADITLAYFITKADGKFTLTLKETSHELYEVKVRALNYAFTSDLVNESTSNFDFTLQEKAIELKEVQLKQPAVRKKGDTIAYDVTNFKDIQDRTIADVIKKMPGIEIESSGRILYQGEPINKYYIEGMDLLGGKYALANENLSADAVDKVQILENHQPIKMLDSLVISSKAALNIKLKNKITYSGKAEIGLGVSPLLYQTNITPMLFKKKQQMIGSYQSNNRGEDVTKQMDILSLEDLLNNTERFSNEGWLGISSVQTPHFNEKRWLDNAVQLGTWNHLFKLNKELDLRFNLSYTNDYQKRIGQSTKQYFLPSGNLLLNEQKRNHLQSENLSAKATLLRNSTDNYLQNEIEFRGAWNRSHGYLKRDDELVDQILQKPNQEFANQFKIIKKIGKQLVTIRSSISYKDYQEELSISPGVFIDMINQNQNYQNAFQRIDFNKFSTNNFIEFSKGIQSISVHSKIGFGYLNQTMESNLYADEMRIGNHFTNDVNWSIFNYYWDNRFEYRKGNFRTTLLLPIEMNHLQMKNLVKNEEMNRLFVNPNLFLSYKLSNQWELRSTNTYKQSLGSLSQIHENYILYNYNTIQQRDGKLNERNSWISSIKAEYKNPIKARFINLGYNYSWIENTLLNNYQYNSDASSILQVVEQTNHQLSHNLNAKFSQYFSKLKSTFEVEIFQQWSKNDEYLNNEFIEVNNQITNIKTGVKFRQLSWMTFEYNYSWFNYRSKIMVDPSRKIVNQEHQLGFHFFPADRHYIKLNMDAYINDDSTLNPNSFFGDLMYRYTLKKKKIDFELTAYNLFNEKYFSQNSLSSYYEMRYQYKLRPTQIMLTTRFTF</sequence>
<organism evidence="2 3">
    <name type="scientific">Faecalibacter macacae</name>
    <dbReference type="NCBI Taxonomy" id="1859289"/>
    <lineage>
        <taxon>Bacteria</taxon>
        <taxon>Pseudomonadati</taxon>
        <taxon>Bacteroidota</taxon>
        <taxon>Flavobacteriia</taxon>
        <taxon>Flavobacteriales</taxon>
        <taxon>Weeksellaceae</taxon>
        <taxon>Faecalibacter</taxon>
    </lineage>
</organism>
<dbReference type="Proteomes" id="UP000275348">
    <property type="component" value="Unassembled WGS sequence"/>
</dbReference>
<reference evidence="2 3" key="1">
    <citation type="submission" date="2018-10" db="EMBL/GenBank/DDBJ databases">
        <authorList>
            <person name="Chen X."/>
        </authorList>
    </citation>
    <scope>NUCLEOTIDE SEQUENCE [LARGE SCALE GENOMIC DNA]</scope>
    <source>
        <strain evidence="2 3">YIM 102668</strain>
    </source>
</reference>
<comment type="caution">
    <text evidence="2">The sequence shown here is derived from an EMBL/GenBank/DDBJ whole genome shotgun (WGS) entry which is preliminary data.</text>
</comment>
<dbReference type="EMBL" id="RDOJ01000033">
    <property type="protein sequence ID" value="RLZ06390.1"/>
    <property type="molecule type" value="Genomic_DNA"/>
</dbReference>
<keyword evidence="1" id="KW-0732">Signal</keyword>
<dbReference type="OrthoDB" id="603275at2"/>
<dbReference type="AlphaFoldDB" id="A0A3L9LZP9"/>
<evidence type="ECO:0000313" key="2">
    <source>
        <dbReference type="EMBL" id="RLZ06390.1"/>
    </source>
</evidence>
<keyword evidence="2" id="KW-0675">Receptor</keyword>
<dbReference type="SUPFAM" id="SSF56935">
    <property type="entry name" value="Porins"/>
    <property type="match status" value="1"/>
</dbReference>
<dbReference type="Pfam" id="PF13620">
    <property type="entry name" value="CarboxypepD_reg"/>
    <property type="match status" value="1"/>
</dbReference>
<name>A0A3L9LZP9_9FLAO</name>
<gene>
    <name evidence="2" type="ORF">EAH69_13705</name>
</gene>
<proteinExistence type="predicted"/>
<protein>
    <submittedName>
        <fullName evidence="2">TonB-dependent receptor</fullName>
    </submittedName>
</protein>
<keyword evidence="3" id="KW-1185">Reference proteome</keyword>
<feature type="chain" id="PRO_5018215767" evidence="1">
    <location>
        <begin position="22"/>
        <end position="877"/>
    </location>
</feature>
<dbReference type="InterPro" id="IPR008969">
    <property type="entry name" value="CarboxyPept-like_regulatory"/>
</dbReference>
<feature type="signal peptide" evidence="1">
    <location>
        <begin position="1"/>
        <end position="21"/>
    </location>
</feature>